<protein>
    <submittedName>
        <fullName evidence="1">Uncharacterized protein</fullName>
    </submittedName>
</protein>
<gene>
    <name evidence="1" type="ORF">Zmor_021005</name>
</gene>
<accession>A0AA38MAX8</accession>
<evidence type="ECO:0000313" key="2">
    <source>
        <dbReference type="Proteomes" id="UP001168821"/>
    </source>
</evidence>
<evidence type="ECO:0000313" key="1">
    <source>
        <dbReference type="EMBL" id="KAJ3649252.1"/>
    </source>
</evidence>
<keyword evidence="2" id="KW-1185">Reference proteome</keyword>
<sequence>MGTGHAIANEHFKFATGGDNAAFIVPTPGSPGAMHLEVTTPYKMHPFVEEFHTKGILGWGFFSVTCGGGQSWTNAYTTH</sequence>
<dbReference type="AlphaFoldDB" id="A0AA38MAX8"/>
<name>A0AA38MAX8_9CUCU</name>
<dbReference type="Proteomes" id="UP001168821">
    <property type="component" value="Unassembled WGS sequence"/>
</dbReference>
<dbReference type="EMBL" id="JALNTZ010000006">
    <property type="protein sequence ID" value="KAJ3649252.1"/>
    <property type="molecule type" value="Genomic_DNA"/>
</dbReference>
<proteinExistence type="predicted"/>
<comment type="caution">
    <text evidence="1">The sequence shown here is derived from an EMBL/GenBank/DDBJ whole genome shotgun (WGS) entry which is preliminary data.</text>
</comment>
<reference evidence="1" key="1">
    <citation type="journal article" date="2023" name="G3 (Bethesda)">
        <title>Whole genome assemblies of Zophobas morio and Tenebrio molitor.</title>
        <authorList>
            <person name="Kaur S."/>
            <person name="Stinson S.A."/>
            <person name="diCenzo G.C."/>
        </authorList>
    </citation>
    <scope>NUCLEOTIDE SEQUENCE</scope>
    <source>
        <strain evidence="1">QUZm001</strain>
    </source>
</reference>
<organism evidence="1 2">
    <name type="scientific">Zophobas morio</name>
    <dbReference type="NCBI Taxonomy" id="2755281"/>
    <lineage>
        <taxon>Eukaryota</taxon>
        <taxon>Metazoa</taxon>
        <taxon>Ecdysozoa</taxon>
        <taxon>Arthropoda</taxon>
        <taxon>Hexapoda</taxon>
        <taxon>Insecta</taxon>
        <taxon>Pterygota</taxon>
        <taxon>Neoptera</taxon>
        <taxon>Endopterygota</taxon>
        <taxon>Coleoptera</taxon>
        <taxon>Polyphaga</taxon>
        <taxon>Cucujiformia</taxon>
        <taxon>Tenebrionidae</taxon>
        <taxon>Zophobas</taxon>
    </lineage>
</organism>